<dbReference type="Proteomes" id="UP001242480">
    <property type="component" value="Unassembled WGS sequence"/>
</dbReference>
<name>A0ABU0JEE7_9HYPH</name>
<sequence>MRRSNKPDGSTDYRSMITCFLCRGRFQHGQHVYDGRLQSWNEAICKRCEAGNWDDIISGTFPHLEQSLAAKGMPVALNSKGWINIPQ</sequence>
<reference evidence="1 2" key="1">
    <citation type="submission" date="2023-07" db="EMBL/GenBank/DDBJ databases">
        <title>Genomic Encyclopedia of Type Strains, Phase IV (KMG-IV): sequencing the most valuable type-strain genomes for metagenomic binning, comparative biology and taxonomic classification.</title>
        <authorList>
            <person name="Goeker M."/>
        </authorList>
    </citation>
    <scope>NUCLEOTIDE SEQUENCE [LARGE SCALE GENOMIC DNA]</scope>
    <source>
        <strain evidence="1 2">DSM 19619</strain>
    </source>
</reference>
<protein>
    <submittedName>
        <fullName evidence="1">Uncharacterized protein</fullName>
    </submittedName>
</protein>
<accession>A0ABU0JEE7</accession>
<proteinExistence type="predicted"/>
<dbReference type="RefSeq" id="WP_307279762.1">
    <property type="nucleotide sequence ID" value="NZ_JAUSVX010000013.1"/>
</dbReference>
<evidence type="ECO:0000313" key="2">
    <source>
        <dbReference type="Proteomes" id="UP001242480"/>
    </source>
</evidence>
<dbReference type="EMBL" id="JAUSVX010000013">
    <property type="protein sequence ID" value="MDQ0472645.1"/>
    <property type="molecule type" value="Genomic_DNA"/>
</dbReference>
<organism evidence="1 2">
    <name type="scientific">Labrys wisconsinensis</name>
    <dbReference type="NCBI Taxonomy" id="425677"/>
    <lineage>
        <taxon>Bacteria</taxon>
        <taxon>Pseudomonadati</taxon>
        <taxon>Pseudomonadota</taxon>
        <taxon>Alphaproteobacteria</taxon>
        <taxon>Hyphomicrobiales</taxon>
        <taxon>Xanthobacteraceae</taxon>
        <taxon>Labrys</taxon>
    </lineage>
</organism>
<gene>
    <name evidence="1" type="ORF">QO011_005675</name>
</gene>
<keyword evidence="2" id="KW-1185">Reference proteome</keyword>
<comment type="caution">
    <text evidence="1">The sequence shown here is derived from an EMBL/GenBank/DDBJ whole genome shotgun (WGS) entry which is preliminary data.</text>
</comment>
<evidence type="ECO:0000313" key="1">
    <source>
        <dbReference type="EMBL" id="MDQ0472645.1"/>
    </source>
</evidence>